<gene>
    <name evidence="2" type="ORF">S01H1_75635</name>
</gene>
<dbReference type="GO" id="GO:0005524">
    <property type="term" value="F:ATP binding"/>
    <property type="evidence" value="ECO:0007669"/>
    <property type="project" value="InterPro"/>
</dbReference>
<proteinExistence type="predicted"/>
<sequence length="136" mass="14877">MTLASIKKRLRGRRIAVLAGGSSCEREVSLRSGWNVCRAIRKIGIEPVSIDPARDLIGALKRHRIDLVFPALHGRSGEDGIIQGVLDYLGIAYAGSGVLASALGMDKVASKKIFAYEGIPTPAWQEIHDPRRDFRK</sequence>
<dbReference type="InterPro" id="IPR011127">
    <property type="entry name" value="Dala_Dala_lig_N"/>
</dbReference>
<dbReference type="PROSITE" id="PS00843">
    <property type="entry name" value="DALA_DALA_LIGASE_1"/>
    <property type="match status" value="1"/>
</dbReference>
<dbReference type="Gene3D" id="3.40.50.20">
    <property type="match status" value="1"/>
</dbReference>
<organism evidence="2">
    <name type="scientific">marine sediment metagenome</name>
    <dbReference type="NCBI Taxonomy" id="412755"/>
    <lineage>
        <taxon>unclassified sequences</taxon>
        <taxon>metagenomes</taxon>
        <taxon>ecological metagenomes</taxon>
    </lineage>
</organism>
<reference evidence="2" key="1">
    <citation type="journal article" date="2014" name="Front. Microbiol.">
        <title>High frequency of phylogenetically diverse reductive dehalogenase-homologous genes in deep subseafloor sedimentary metagenomes.</title>
        <authorList>
            <person name="Kawai M."/>
            <person name="Futagami T."/>
            <person name="Toyoda A."/>
            <person name="Takaki Y."/>
            <person name="Nishi S."/>
            <person name="Hori S."/>
            <person name="Arai W."/>
            <person name="Tsubouchi T."/>
            <person name="Morono Y."/>
            <person name="Uchiyama I."/>
            <person name="Ito T."/>
            <person name="Fujiyama A."/>
            <person name="Inagaki F."/>
            <person name="Takami H."/>
        </authorList>
    </citation>
    <scope>NUCLEOTIDE SEQUENCE</scope>
    <source>
        <strain evidence="2">Expedition CK06-06</strain>
    </source>
</reference>
<dbReference type="AlphaFoldDB" id="X0Y452"/>
<dbReference type="InterPro" id="IPR016185">
    <property type="entry name" value="PreATP-grasp_dom_sf"/>
</dbReference>
<feature type="non-terminal residue" evidence="2">
    <location>
        <position position="136"/>
    </location>
</feature>
<protein>
    <recommendedName>
        <fullName evidence="1">D-alanine--D-alanine ligase N-terminal domain-containing protein</fullName>
    </recommendedName>
</protein>
<accession>X0Y452</accession>
<dbReference type="InterPro" id="IPR013815">
    <property type="entry name" value="ATP_grasp_subdomain_1"/>
</dbReference>
<dbReference type="GO" id="GO:0008716">
    <property type="term" value="F:D-alanine-D-alanine ligase activity"/>
    <property type="evidence" value="ECO:0007669"/>
    <property type="project" value="TreeGrafter"/>
</dbReference>
<dbReference type="PANTHER" id="PTHR23132">
    <property type="entry name" value="D-ALANINE--D-ALANINE LIGASE"/>
    <property type="match status" value="1"/>
</dbReference>
<dbReference type="SUPFAM" id="SSF52440">
    <property type="entry name" value="PreATP-grasp domain"/>
    <property type="match status" value="1"/>
</dbReference>
<evidence type="ECO:0000313" key="2">
    <source>
        <dbReference type="EMBL" id="GAG50724.1"/>
    </source>
</evidence>
<dbReference type="Pfam" id="PF01820">
    <property type="entry name" value="Dala_Dala_lig_N"/>
    <property type="match status" value="1"/>
</dbReference>
<feature type="domain" description="D-alanine--D-alanine ligase N-terminal" evidence="1">
    <location>
        <begin position="61"/>
        <end position="96"/>
    </location>
</feature>
<dbReference type="InterPro" id="IPR000291">
    <property type="entry name" value="D-Ala_lig_Van_CS"/>
</dbReference>
<dbReference type="Gene3D" id="3.30.470.20">
    <property type="entry name" value="ATP-grasp fold, B domain"/>
    <property type="match status" value="1"/>
</dbReference>
<dbReference type="Gene3D" id="3.30.1490.20">
    <property type="entry name" value="ATP-grasp fold, A domain"/>
    <property type="match status" value="1"/>
</dbReference>
<dbReference type="EMBL" id="BARS01050698">
    <property type="protein sequence ID" value="GAG50724.1"/>
    <property type="molecule type" value="Genomic_DNA"/>
</dbReference>
<dbReference type="PANTHER" id="PTHR23132:SF23">
    <property type="entry name" value="D-ALANINE--D-ALANINE LIGASE B"/>
    <property type="match status" value="1"/>
</dbReference>
<name>X0Y452_9ZZZZ</name>
<comment type="caution">
    <text evidence="2">The sequence shown here is derived from an EMBL/GenBank/DDBJ whole genome shotgun (WGS) entry which is preliminary data.</text>
</comment>
<evidence type="ECO:0000259" key="1">
    <source>
        <dbReference type="Pfam" id="PF01820"/>
    </source>
</evidence>